<reference evidence="2" key="1">
    <citation type="journal article" date="2007" name="Science">
        <title>Draft genome of the filarial nematode parasite Brugia malayi.</title>
        <authorList>
            <person name="Ghedin E."/>
            <person name="Wang S."/>
            <person name="Spiro D."/>
            <person name="Caler E."/>
            <person name="Zhao Q."/>
            <person name="Crabtree J."/>
            <person name="Allen J.E."/>
            <person name="Delcher A.L."/>
            <person name="Guiliano D.B."/>
            <person name="Miranda-Saavedra D."/>
            <person name="Angiuoli S.V."/>
            <person name="Creasy T."/>
            <person name="Amedeo P."/>
            <person name="Haas B."/>
            <person name="El-Sayed N.M."/>
            <person name="Wortman J.R."/>
            <person name="Feldblyum T."/>
            <person name="Tallon L."/>
            <person name="Schatz M."/>
            <person name="Shumway M."/>
            <person name="Koo H."/>
            <person name="Salzberg S.L."/>
            <person name="Schobel S."/>
            <person name="Pertea M."/>
            <person name="Pop M."/>
            <person name="White O."/>
            <person name="Barton G.J."/>
            <person name="Carlow C.K."/>
            <person name="Crawford M.J."/>
            <person name="Daub J."/>
            <person name="Dimmic M.W."/>
            <person name="Estes C.F."/>
            <person name="Foster J.M."/>
            <person name="Ganatra M."/>
            <person name="Gregory W.F."/>
            <person name="Johnson N.M."/>
            <person name="Jin J."/>
            <person name="Komuniecki R."/>
            <person name="Korf I."/>
            <person name="Kumar S."/>
            <person name="Laney S."/>
            <person name="Li B.W."/>
            <person name="Li W."/>
            <person name="Lindblom T.H."/>
            <person name="Lustigman S."/>
            <person name="Ma D."/>
            <person name="Maina C.V."/>
            <person name="Martin D.M."/>
            <person name="McCarter J.P."/>
            <person name="McReynolds L."/>
            <person name="Mitreva M."/>
            <person name="Nutman T.B."/>
            <person name="Parkinson J."/>
            <person name="Peregrin-Alvarez J.M."/>
            <person name="Poole C."/>
            <person name="Ren Q."/>
            <person name="Saunders L."/>
            <person name="Sluder A.E."/>
            <person name="Smith K."/>
            <person name="Stanke M."/>
            <person name="Unnasch T.R."/>
            <person name="Ware J."/>
            <person name="Wei A.D."/>
            <person name="Weil G."/>
            <person name="Williams D.J."/>
            <person name="Zhang Y."/>
            <person name="Williams S.A."/>
            <person name="Fraser-Liggett C."/>
            <person name="Slatko B."/>
            <person name="Blaxter M.L."/>
            <person name="Scott A.L."/>
        </authorList>
    </citation>
    <scope>NUCLEOTIDE SEQUENCE</scope>
    <source>
        <strain evidence="2">FR3</strain>
    </source>
</reference>
<proteinExistence type="predicted"/>
<dbReference type="EMBL" id="LN857010">
    <property type="protein sequence ID" value="CDP99640.1"/>
    <property type="molecule type" value="Genomic_DNA"/>
</dbReference>
<name>A0A1I9G4D6_BRUMA</name>
<organism evidence="2">
    <name type="scientific">Brugia malayi</name>
    <name type="common">Filarial nematode worm</name>
    <dbReference type="NCBI Taxonomy" id="6279"/>
    <lineage>
        <taxon>Eukaryota</taxon>
        <taxon>Metazoa</taxon>
        <taxon>Ecdysozoa</taxon>
        <taxon>Nematoda</taxon>
        <taxon>Chromadorea</taxon>
        <taxon>Rhabditida</taxon>
        <taxon>Spirurina</taxon>
        <taxon>Spiruromorpha</taxon>
        <taxon>Filarioidea</taxon>
        <taxon>Onchocercidae</taxon>
        <taxon>Brugia</taxon>
    </lineage>
</organism>
<dbReference type="AlphaFoldDB" id="A0A1I9G4D6"/>
<evidence type="ECO:0000256" key="1">
    <source>
        <dbReference type="SAM" id="MobiDB-lite"/>
    </source>
</evidence>
<gene>
    <name evidence="2" type="primary">Bm10787</name>
    <name evidence="2" type="ORF">BM_Bm10787</name>
</gene>
<feature type="region of interest" description="Disordered" evidence="1">
    <location>
        <begin position="1"/>
        <end position="44"/>
    </location>
</feature>
<reference evidence="2" key="2">
    <citation type="submission" date="2012-12" db="EMBL/GenBank/DDBJ databases">
        <authorList>
            <consortium name="WormBase Consortium"/>
            <person name="Ghedin E."/>
            <person name="Paulini M."/>
        </authorList>
    </citation>
    <scope>NUCLEOTIDE SEQUENCE</scope>
    <source>
        <strain evidence="2">FR3</strain>
    </source>
</reference>
<evidence type="ECO:0000313" key="2">
    <source>
        <dbReference type="EMBL" id="CDP99640.1"/>
    </source>
</evidence>
<protein>
    <submittedName>
        <fullName evidence="2">Bm10787</fullName>
    </submittedName>
</protein>
<sequence length="99" mass="11075">MSQSHNARVELPLCRGGNVTGRTEDGGQGEGGRDRRHLLDYGKGEREIKDEEEDTCQTVRRVKHRNLNLGRGTKSVAEELLEVARKDDDRMKVGEVLCG</sequence>
<accession>A0A1I9G4D6</accession>
<feature type="compositionally biased region" description="Basic and acidic residues" evidence="1">
    <location>
        <begin position="31"/>
        <end position="44"/>
    </location>
</feature>